<dbReference type="GO" id="GO:0000160">
    <property type="term" value="P:phosphorelay signal transduction system"/>
    <property type="evidence" value="ECO:0007669"/>
    <property type="project" value="InterPro"/>
</dbReference>
<dbReference type="PANTHER" id="PTHR35807">
    <property type="entry name" value="TRANSCRIPTIONAL REGULATOR REDD-RELATED"/>
    <property type="match status" value="1"/>
</dbReference>
<dbReference type="GO" id="GO:0043531">
    <property type="term" value="F:ADP binding"/>
    <property type="evidence" value="ECO:0007669"/>
    <property type="project" value="InterPro"/>
</dbReference>
<evidence type="ECO:0000259" key="7">
    <source>
        <dbReference type="PROSITE" id="PS51755"/>
    </source>
</evidence>
<comment type="similarity">
    <text evidence="1">Belongs to the AfsR/DnrI/RedD regulatory family.</text>
</comment>
<feature type="compositionally biased region" description="Pro residues" evidence="6">
    <location>
        <begin position="261"/>
        <end position="271"/>
    </location>
</feature>
<dbReference type="SMART" id="SM01043">
    <property type="entry name" value="BTAD"/>
    <property type="match status" value="1"/>
</dbReference>
<feature type="domain" description="OmpR/PhoB-type" evidence="7">
    <location>
        <begin position="1"/>
        <end position="98"/>
    </location>
</feature>
<comment type="caution">
    <text evidence="8">The sequence shown here is derived from an EMBL/GenBank/DDBJ whole genome shotgun (WGS) entry which is preliminary data.</text>
</comment>
<dbReference type="PANTHER" id="PTHR35807:SF1">
    <property type="entry name" value="TRANSCRIPTIONAL REGULATOR REDD"/>
    <property type="match status" value="1"/>
</dbReference>
<proteinExistence type="inferred from homology"/>
<dbReference type="InterPro" id="IPR005158">
    <property type="entry name" value="BTAD"/>
</dbReference>
<dbReference type="Gene3D" id="1.10.10.10">
    <property type="entry name" value="Winged helix-like DNA-binding domain superfamily/Winged helix DNA-binding domain"/>
    <property type="match status" value="1"/>
</dbReference>
<keyword evidence="3 5" id="KW-0238">DNA-binding</keyword>
<evidence type="ECO:0000313" key="9">
    <source>
        <dbReference type="Proteomes" id="UP000286716"/>
    </source>
</evidence>
<feature type="region of interest" description="Disordered" evidence="6">
    <location>
        <begin position="246"/>
        <end position="272"/>
    </location>
</feature>
<dbReference type="InterPro" id="IPR019734">
    <property type="entry name" value="TPR_rpt"/>
</dbReference>
<dbReference type="GO" id="GO:0003677">
    <property type="term" value="F:DNA binding"/>
    <property type="evidence" value="ECO:0007669"/>
    <property type="project" value="UniProtKB-UniRule"/>
</dbReference>
<feature type="DNA-binding region" description="OmpR/PhoB-type" evidence="5">
    <location>
        <begin position="1"/>
        <end position="98"/>
    </location>
</feature>
<keyword evidence="4" id="KW-0804">Transcription</keyword>
<name>A0A428W060_AMYBA</name>
<dbReference type="OrthoDB" id="581105at2"/>
<dbReference type="Pfam" id="PF00931">
    <property type="entry name" value="NB-ARC"/>
    <property type="match status" value="1"/>
</dbReference>
<dbReference type="Gene3D" id="1.25.40.10">
    <property type="entry name" value="Tetratricopeptide repeat domain"/>
    <property type="match status" value="2"/>
</dbReference>
<evidence type="ECO:0000256" key="3">
    <source>
        <dbReference type="ARBA" id="ARBA00023125"/>
    </source>
</evidence>
<dbReference type="SMART" id="SM00028">
    <property type="entry name" value="TPR"/>
    <property type="match status" value="5"/>
</dbReference>
<dbReference type="Pfam" id="PF00486">
    <property type="entry name" value="Trans_reg_C"/>
    <property type="match status" value="1"/>
</dbReference>
<reference evidence="8 9" key="1">
    <citation type="submission" date="2018-05" db="EMBL/GenBank/DDBJ databases">
        <title>Evolution of GPA BGCs.</title>
        <authorList>
            <person name="Waglechner N."/>
            <person name="Wright G.D."/>
        </authorList>
    </citation>
    <scope>NUCLEOTIDE SEQUENCE [LARGE SCALE GENOMIC DNA]</scope>
    <source>
        <strain evidence="8 9">DSM 5908</strain>
    </source>
</reference>
<feature type="compositionally biased region" description="Gly residues" evidence="6">
    <location>
        <begin position="943"/>
        <end position="954"/>
    </location>
</feature>
<dbReference type="Proteomes" id="UP000286716">
    <property type="component" value="Unassembled WGS sequence"/>
</dbReference>
<dbReference type="InterPro" id="IPR001867">
    <property type="entry name" value="OmpR/PhoB-type_DNA-bd"/>
</dbReference>
<dbReference type="InterPro" id="IPR036388">
    <property type="entry name" value="WH-like_DNA-bd_sf"/>
</dbReference>
<sequence length="954" mass="104561">MEIRLFGEVELRAAGRLLDVGTPRQQAVLAALVVDAGRPVAVETLIDRIWDDGPPVEARNVLYSHVSRIRRLLGQAALRTGGTGPRIGRRHTGYVLDIDPDMVDLYRFSRLVEKGNDSRRGDADCAGVLAEALGLWRGPPLAALSGSWVEQVRDRWSRLRVDAVVRWAQVELRLGHPAPVVAVLHDLVPEYPLVEPLEGLLMRALWAAGRDAEAIDRYSIIRRRLAEDLGTDPSAELRDLHRAILRGEPPPEPVASTGRPNAPPAQLPPDFPGFTGRDHELRLLDDLTAKAYDRALAVVIIAVSGTAGIGKTALAVHWAHLVRGKFPDGQLYVNLRGFDPTGSPVPPAEVVRRFLDALEVPAQRIPAGFAAQVGLYRSLLSGRRILVVLDNARDAEQVRPLLPGEPGCQALVTSRNQLAGLVTEGAHPLTLDLLTAEESHEFLARRLGRDRVAAEPSAVAEIITLCARLPLALAIMAARAVTHPRFGLDVLGTDLRAARGSLDTFAGSDPATDARAVFSWSYRQLSPGAARLFRLLGLHPGPDVATPAAASLAGLSARVVRPLLAELAQAHLIAEHLADRFTFHDLLRVYAKEQADILDSDAERDAAMRRTLSHYVHSADPADRLLNPHREDPPPLPSVVPGVTPEQTADHGQALAWFGAEHRVLLAVLHEVSGFDADVWRLAWALRRFFDYQGHWHDSLDVLSIALHAAQRLADPRKQAFAHCFLGGTYIRFDRYDDARTHLQNALDLYRGASDNAGEANAHRYYSWLLERQGRYQEATSSALRALDLFRAAGVRSGQARSLNAIGWFHALLGHYEDALGFCQEALDLQQELGDRLGQAETWDSLGYTHSHLDRHARAVECYRAAAEMYRQIGYRYNEADVWASLGDAHHAAGDTEAARTAWRYALDVLDQLGHTDADDVRTKLKSTEPVEDPAISPTSTGEGPGGGALRSHE</sequence>
<dbReference type="EMBL" id="QHHU01000085">
    <property type="protein sequence ID" value="RSM36480.1"/>
    <property type="molecule type" value="Genomic_DNA"/>
</dbReference>
<dbReference type="InterPro" id="IPR051677">
    <property type="entry name" value="AfsR-DnrI-RedD_regulator"/>
</dbReference>
<feature type="compositionally biased region" description="Basic and acidic residues" evidence="6">
    <location>
        <begin position="920"/>
        <end position="929"/>
    </location>
</feature>
<dbReference type="SUPFAM" id="SSF46894">
    <property type="entry name" value="C-terminal effector domain of the bipartite response regulators"/>
    <property type="match status" value="1"/>
</dbReference>
<accession>A0A428W060</accession>
<dbReference type="CDD" id="cd15831">
    <property type="entry name" value="BTAD"/>
    <property type="match status" value="1"/>
</dbReference>
<dbReference type="InterPro" id="IPR016032">
    <property type="entry name" value="Sig_transdc_resp-reg_C-effctor"/>
</dbReference>
<keyword evidence="2" id="KW-0805">Transcription regulation</keyword>
<dbReference type="SUPFAM" id="SSF52540">
    <property type="entry name" value="P-loop containing nucleoside triphosphate hydrolases"/>
    <property type="match status" value="1"/>
</dbReference>
<evidence type="ECO:0000313" key="8">
    <source>
        <dbReference type="EMBL" id="RSM36480.1"/>
    </source>
</evidence>
<dbReference type="PRINTS" id="PR00364">
    <property type="entry name" value="DISEASERSIST"/>
</dbReference>
<evidence type="ECO:0000256" key="2">
    <source>
        <dbReference type="ARBA" id="ARBA00023015"/>
    </source>
</evidence>
<evidence type="ECO:0000256" key="6">
    <source>
        <dbReference type="SAM" id="MobiDB-lite"/>
    </source>
</evidence>
<dbReference type="PROSITE" id="PS51755">
    <property type="entry name" value="OMPR_PHOB"/>
    <property type="match status" value="1"/>
</dbReference>
<evidence type="ECO:0000256" key="5">
    <source>
        <dbReference type="PROSITE-ProRule" id="PRU01091"/>
    </source>
</evidence>
<dbReference type="InterPro" id="IPR002182">
    <property type="entry name" value="NB-ARC"/>
</dbReference>
<feature type="region of interest" description="Disordered" evidence="6">
    <location>
        <begin position="920"/>
        <end position="954"/>
    </location>
</feature>
<organism evidence="8 9">
    <name type="scientific">Amycolatopsis balhimycina DSM 5908</name>
    <dbReference type="NCBI Taxonomy" id="1081091"/>
    <lineage>
        <taxon>Bacteria</taxon>
        <taxon>Bacillati</taxon>
        <taxon>Actinomycetota</taxon>
        <taxon>Actinomycetes</taxon>
        <taxon>Pseudonocardiales</taxon>
        <taxon>Pseudonocardiaceae</taxon>
        <taxon>Amycolatopsis</taxon>
    </lineage>
</organism>
<protein>
    <recommendedName>
        <fullName evidence="7">OmpR/PhoB-type domain-containing protein</fullName>
    </recommendedName>
</protein>
<gene>
    <name evidence="8" type="ORF">DMA12_40235</name>
</gene>
<dbReference type="SUPFAM" id="SSF48452">
    <property type="entry name" value="TPR-like"/>
    <property type="match status" value="3"/>
</dbReference>
<keyword evidence="9" id="KW-1185">Reference proteome</keyword>
<dbReference type="SMART" id="SM00862">
    <property type="entry name" value="Trans_reg_C"/>
    <property type="match status" value="1"/>
</dbReference>
<dbReference type="Pfam" id="PF13424">
    <property type="entry name" value="TPR_12"/>
    <property type="match status" value="2"/>
</dbReference>
<dbReference type="GO" id="GO:0006355">
    <property type="term" value="P:regulation of DNA-templated transcription"/>
    <property type="evidence" value="ECO:0007669"/>
    <property type="project" value="InterPro"/>
</dbReference>
<dbReference type="InterPro" id="IPR011990">
    <property type="entry name" value="TPR-like_helical_dom_sf"/>
</dbReference>
<dbReference type="AlphaFoldDB" id="A0A428W060"/>
<dbReference type="InterPro" id="IPR027417">
    <property type="entry name" value="P-loop_NTPase"/>
</dbReference>
<evidence type="ECO:0000256" key="1">
    <source>
        <dbReference type="ARBA" id="ARBA00005820"/>
    </source>
</evidence>
<dbReference type="Pfam" id="PF03704">
    <property type="entry name" value="BTAD"/>
    <property type="match status" value="1"/>
</dbReference>
<evidence type="ECO:0000256" key="4">
    <source>
        <dbReference type="ARBA" id="ARBA00023163"/>
    </source>
</evidence>
<dbReference type="Gene3D" id="3.40.50.300">
    <property type="entry name" value="P-loop containing nucleotide triphosphate hydrolases"/>
    <property type="match status" value="1"/>
</dbReference>